<evidence type="ECO:0000313" key="1">
    <source>
        <dbReference type="EMBL" id="KAK1863807.1"/>
    </source>
</evidence>
<reference evidence="1" key="1">
    <citation type="submission" date="2019-11" db="EMBL/GenBank/DDBJ databases">
        <title>Nori genome reveals adaptations in red seaweeds to the harsh intertidal environment.</title>
        <authorList>
            <person name="Wang D."/>
            <person name="Mao Y."/>
        </authorList>
    </citation>
    <scope>NUCLEOTIDE SEQUENCE</scope>
    <source>
        <tissue evidence="1">Gametophyte</tissue>
    </source>
</reference>
<comment type="caution">
    <text evidence="1">The sequence shown here is derived from an EMBL/GenBank/DDBJ whole genome shotgun (WGS) entry which is preliminary data.</text>
</comment>
<dbReference type="EMBL" id="CM020619">
    <property type="protein sequence ID" value="KAK1863807.1"/>
    <property type="molecule type" value="Genomic_DNA"/>
</dbReference>
<dbReference type="Proteomes" id="UP000798662">
    <property type="component" value="Chromosome 2"/>
</dbReference>
<gene>
    <name evidence="1" type="ORF">I4F81_006361</name>
</gene>
<name>A0ACC3C0X8_PYRYE</name>
<evidence type="ECO:0000313" key="2">
    <source>
        <dbReference type="Proteomes" id="UP000798662"/>
    </source>
</evidence>
<proteinExistence type="predicted"/>
<organism evidence="1 2">
    <name type="scientific">Pyropia yezoensis</name>
    <name type="common">Susabi-nori</name>
    <name type="synonym">Porphyra yezoensis</name>
    <dbReference type="NCBI Taxonomy" id="2788"/>
    <lineage>
        <taxon>Eukaryota</taxon>
        <taxon>Rhodophyta</taxon>
        <taxon>Bangiophyceae</taxon>
        <taxon>Bangiales</taxon>
        <taxon>Bangiaceae</taxon>
        <taxon>Pyropia</taxon>
    </lineage>
</organism>
<protein>
    <submittedName>
        <fullName evidence="1">Uncharacterized protein</fullName>
    </submittedName>
</protein>
<keyword evidence="2" id="KW-1185">Reference proteome</keyword>
<sequence length="643" mass="66361">MEDPPRRYPRCVLEGGVRAAVPRAAPRLRPPPPTSRTRASDRLGGPPHGRQRCAAPHSPPPGHPRVCPRYAWPLRRPPPSNTTPIGRAVGAAARSSVSLPPTVSFLALNSPFLPTALPRSPPPLSPLPAMPSPTPAATAPLMAGFPSPPPSPARCLALPAFTAPPAAVATSHGAFVGRRGSGRDGGGGGSSSSGGRPAAVGSGGKRVRPRRANATLPWAGGASPLAPDGLPRRGRRAPTAMTAADGPTPPPPPPPPRSPPGAPLPAPPPDGGLMTDSVLEVKWRLEQNRQAAAAAAAVLRAGGAAAGPGAPLPASLSAVDDAADDGVGGAAFVMTPEMEATRSRFPAIAAPTASLGRELMGGGVPLVGGGEVPPRGDSVAASPYSAGALVTRMYAHAAARRNMAEFLAWFAGDFDNYEQVLEERAAGLFPREGGGHEHIHCTLTPLGDGWLFAKYYFNGDPSVVFRSRLYRVTPVVGSPVGLLEMRIYRLFAEAEAALRAAAYDVRGLSFTDADVYDWLQGCEVYWERYQPPAEGGTALGIHPGPRYVGWMQGGGCTVHSAETGGRIHILDDLLLTPADLWVNDRGFGEGGGQVYGNRRGEAYQMRRVVPGGALDWTLHAGVPEPEEGGNGNGAVGGAGAASA</sequence>
<accession>A0ACC3C0X8</accession>